<dbReference type="Proteomes" id="UP000308600">
    <property type="component" value="Unassembled WGS sequence"/>
</dbReference>
<name>A0ACD3AMW4_9AGAR</name>
<accession>A0ACD3AMW4</accession>
<evidence type="ECO:0000313" key="1">
    <source>
        <dbReference type="EMBL" id="TFK67263.1"/>
    </source>
</evidence>
<dbReference type="EMBL" id="ML208380">
    <property type="protein sequence ID" value="TFK67263.1"/>
    <property type="molecule type" value="Genomic_DNA"/>
</dbReference>
<reference evidence="1 2" key="1">
    <citation type="journal article" date="2019" name="Nat. Ecol. Evol.">
        <title>Megaphylogeny resolves global patterns of mushroom evolution.</title>
        <authorList>
            <person name="Varga T."/>
            <person name="Krizsan K."/>
            <person name="Foldi C."/>
            <person name="Dima B."/>
            <person name="Sanchez-Garcia M."/>
            <person name="Sanchez-Ramirez S."/>
            <person name="Szollosi G.J."/>
            <person name="Szarkandi J.G."/>
            <person name="Papp V."/>
            <person name="Albert L."/>
            <person name="Andreopoulos W."/>
            <person name="Angelini C."/>
            <person name="Antonin V."/>
            <person name="Barry K.W."/>
            <person name="Bougher N.L."/>
            <person name="Buchanan P."/>
            <person name="Buyck B."/>
            <person name="Bense V."/>
            <person name="Catcheside P."/>
            <person name="Chovatia M."/>
            <person name="Cooper J."/>
            <person name="Damon W."/>
            <person name="Desjardin D."/>
            <person name="Finy P."/>
            <person name="Geml J."/>
            <person name="Haridas S."/>
            <person name="Hughes K."/>
            <person name="Justo A."/>
            <person name="Karasinski D."/>
            <person name="Kautmanova I."/>
            <person name="Kiss B."/>
            <person name="Kocsube S."/>
            <person name="Kotiranta H."/>
            <person name="LaButti K.M."/>
            <person name="Lechner B.E."/>
            <person name="Liimatainen K."/>
            <person name="Lipzen A."/>
            <person name="Lukacs Z."/>
            <person name="Mihaltcheva S."/>
            <person name="Morgado L.N."/>
            <person name="Niskanen T."/>
            <person name="Noordeloos M.E."/>
            <person name="Ohm R.A."/>
            <person name="Ortiz-Santana B."/>
            <person name="Ovrebo C."/>
            <person name="Racz N."/>
            <person name="Riley R."/>
            <person name="Savchenko A."/>
            <person name="Shiryaev A."/>
            <person name="Soop K."/>
            <person name="Spirin V."/>
            <person name="Szebenyi C."/>
            <person name="Tomsovsky M."/>
            <person name="Tulloss R.E."/>
            <person name="Uehling J."/>
            <person name="Grigoriev I.V."/>
            <person name="Vagvolgyi C."/>
            <person name="Papp T."/>
            <person name="Martin F.M."/>
            <person name="Miettinen O."/>
            <person name="Hibbett D.S."/>
            <person name="Nagy L.G."/>
        </authorList>
    </citation>
    <scope>NUCLEOTIDE SEQUENCE [LARGE SCALE GENOMIC DNA]</scope>
    <source>
        <strain evidence="1 2">NL-1719</strain>
    </source>
</reference>
<evidence type="ECO:0000313" key="2">
    <source>
        <dbReference type="Proteomes" id="UP000308600"/>
    </source>
</evidence>
<gene>
    <name evidence="1" type="ORF">BDN72DRAFT_108934</name>
</gene>
<proteinExistence type="predicted"/>
<sequence>MPTRDPLFRGRWTIMKRFRTTIINDIYPEMIFFSLVATMVTLVSKFTTTKLIFDNGLLTVLGTVLSLTISFRTSSSYERYQEGRKMWSAIATSSKNLAGLIWIHIPNEREGGPSPLECMIEKKTMINLIQAFSVACKHFLRGESGVYYQDLFPLICVLPRYASESHAPDNMLPLWQASEDTSSPGEPSRSATIPVGNGYKQSPSFSGTLVDEDLKGSTKRQVEANGRSAHKQKTFDPEQVLPSFEVHRPLKPARDPPKATFGDYIPFWIFLKWVGRTIARKAMPQDEAERRAKLKRKMKHLCESNVPLEIILFLSSYSAYLNTTVPSVASGILSNLATLQDTYQQLERIAYTPLPFAYQAHLRISLWIYLFFLPFQIYAKFGWLTIPGTAFATFSLVGFLEIGHQIENPFTYDLNDLDLDGFCLSLQRELHEITAHTNPDPKSYIFSAWNQPFAPTDRRSAADLVAGGDHEYVSPKFKGIHPGMSSVNLTLINNWREVDLVTRDPKKQ</sequence>
<protein>
    <submittedName>
        <fullName evidence="1">UPF0187-domain-containing protein</fullName>
    </submittedName>
</protein>
<keyword evidence="2" id="KW-1185">Reference proteome</keyword>
<organism evidence="1 2">
    <name type="scientific">Pluteus cervinus</name>
    <dbReference type="NCBI Taxonomy" id="181527"/>
    <lineage>
        <taxon>Eukaryota</taxon>
        <taxon>Fungi</taxon>
        <taxon>Dikarya</taxon>
        <taxon>Basidiomycota</taxon>
        <taxon>Agaricomycotina</taxon>
        <taxon>Agaricomycetes</taxon>
        <taxon>Agaricomycetidae</taxon>
        <taxon>Agaricales</taxon>
        <taxon>Pluteineae</taxon>
        <taxon>Pluteaceae</taxon>
        <taxon>Pluteus</taxon>
    </lineage>
</organism>